<evidence type="ECO:0000313" key="1">
    <source>
        <dbReference type="EMBL" id="KAF7713556.1"/>
    </source>
</evidence>
<proteinExistence type="predicted"/>
<dbReference type="OrthoDB" id="3431997at2759"/>
<gene>
    <name evidence="1" type="ORF">PECM_000949</name>
</gene>
<dbReference type="AlphaFoldDB" id="A0A8J8VZ77"/>
<accession>A0A8J8VZ77</accession>
<name>A0A8J8VZ77_9EURO</name>
<comment type="caution">
    <text evidence="1">The sequence shown here is derived from an EMBL/GenBank/DDBJ whole genome shotgun (WGS) entry which is preliminary data.</text>
</comment>
<keyword evidence="2" id="KW-1185">Reference proteome</keyword>
<reference evidence="1" key="1">
    <citation type="journal article" date="2020" name="Front. Microbiol.">
        <title>Gene regulatory networks of Penicillium echinulatum 2HH and Penicillium oxalicum 114-2 inferred by a computational biology approach.</title>
        <authorList>
            <person name="Lenz A.R."/>
            <person name="Galan-Vasquez E."/>
            <person name="Balbinot E."/>
            <person name="De Abreu F.P."/>
            <person name="De Oliveira N.S."/>
            <person name="Da Rosa L.O."/>
            <person name="De Avila E Silva S."/>
            <person name="Camassola M."/>
            <person name="Dillon A.J.P."/>
            <person name="Perez-Rueda E."/>
        </authorList>
    </citation>
    <scope>NUCLEOTIDE SEQUENCE</scope>
    <source>
        <strain evidence="1">S1M29</strain>
    </source>
</reference>
<protein>
    <submittedName>
        <fullName evidence="1">Uncharacterized protein</fullName>
    </submittedName>
</protein>
<evidence type="ECO:0000313" key="2">
    <source>
        <dbReference type="Proteomes" id="UP000631181"/>
    </source>
</evidence>
<dbReference type="Proteomes" id="UP000631181">
    <property type="component" value="Unassembled WGS sequence"/>
</dbReference>
<sequence length="202" mass="22230">MDAQESSSSPGAVEYIVTGGHWNREYQVTQGGTTIYHVENKSTSPDKPHLLFFAGNTTEGPVVGSAHTNRFSSDVQITLGDPNLPKTVTAAKLIKKGLMSFRYVIELEVDRQRRTFTWKRTEQADSFGPTASLKLTDEANEVVAMFLPGGGRVQRDGVVRLYADLGESVKLMTFIAALALREKTRFRAVNPTSDLAMPVTYS</sequence>
<organism evidence="1 2">
    <name type="scientific">Penicillium ucsense</name>
    <dbReference type="NCBI Taxonomy" id="2839758"/>
    <lineage>
        <taxon>Eukaryota</taxon>
        <taxon>Fungi</taxon>
        <taxon>Dikarya</taxon>
        <taxon>Ascomycota</taxon>
        <taxon>Pezizomycotina</taxon>
        <taxon>Eurotiomycetes</taxon>
        <taxon>Eurotiomycetidae</taxon>
        <taxon>Eurotiales</taxon>
        <taxon>Aspergillaceae</taxon>
        <taxon>Penicillium</taxon>
    </lineage>
</organism>
<dbReference type="EMBL" id="WIWV01000114">
    <property type="protein sequence ID" value="KAF7713556.1"/>
    <property type="molecule type" value="Genomic_DNA"/>
</dbReference>